<dbReference type="OrthoDB" id="5649966at2"/>
<accession>A0A5E4PJI5</accession>
<dbReference type="KEGG" id="asip:AQUSIP_19410"/>
<feature type="compositionally biased region" description="Basic and acidic residues" evidence="1">
    <location>
        <begin position="224"/>
        <end position="235"/>
    </location>
</feature>
<dbReference type="RefSeq" id="WP_148339926.1">
    <property type="nucleotide sequence ID" value="NZ_LR699119.1"/>
</dbReference>
<reference evidence="2 3" key="1">
    <citation type="submission" date="2019-08" db="EMBL/GenBank/DDBJ databases">
        <authorList>
            <person name="Guy L."/>
        </authorList>
    </citation>
    <scope>NUCLEOTIDE SEQUENCE [LARGE SCALE GENOMIC DNA]</scope>
    <source>
        <strain evidence="2 3">SGT-108</strain>
    </source>
</reference>
<name>A0A5E4PJI5_9COXI</name>
<dbReference type="Proteomes" id="UP000324194">
    <property type="component" value="Chromosome 1"/>
</dbReference>
<sequence>MPKIHPHDEIGPNDSGKMIIRGICFSALLDENPDLKAQIEDYLSARGTVGAIKLSNTDAVLAFSADEAGFIASLIDKFRALEFSSADLLTVTAEQTKKQRDEMVLLAQTELEQFRKTQAEKGQEVSFTGLANTIIENVDMRKPVSYVATLAWEDLDLPDLFAGMTLYDRSGYVPPTLPESEHAAADEAASARREGLGLAFHSMFHREADAEAAEKAIQDMVEEEDKKPESSVHPK</sequence>
<dbReference type="EMBL" id="LR699119">
    <property type="protein sequence ID" value="VVC76618.1"/>
    <property type="molecule type" value="Genomic_DNA"/>
</dbReference>
<gene>
    <name evidence="2" type="ORF">AQUSIP_19410</name>
</gene>
<evidence type="ECO:0000313" key="3">
    <source>
        <dbReference type="Proteomes" id="UP000324194"/>
    </source>
</evidence>
<organism evidence="2 3">
    <name type="scientific">Aquicella siphonis</name>
    <dbReference type="NCBI Taxonomy" id="254247"/>
    <lineage>
        <taxon>Bacteria</taxon>
        <taxon>Pseudomonadati</taxon>
        <taxon>Pseudomonadota</taxon>
        <taxon>Gammaproteobacteria</taxon>
        <taxon>Legionellales</taxon>
        <taxon>Coxiellaceae</taxon>
        <taxon>Aquicella</taxon>
    </lineage>
</organism>
<feature type="region of interest" description="Disordered" evidence="1">
    <location>
        <begin position="211"/>
        <end position="235"/>
    </location>
</feature>
<proteinExistence type="predicted"/>
<evidence type="ECO:0000313" key="2">
    <source>
        <dbReference type="EMBL" id="VVC76618.1"/>
    </source>
</evidence>
<protein>
    <submittedName>
        <fullName evidence="2">Uncharacterized protein</fullName>
    </submittedName>
</protein>
<evidence type="ECO:0000256" key="1">
    <source>
        <dbReference type="SAM" id="MobiDB-lite"/>
    </source>
</evidence>
<keyword evidence="3" id="KW-1185">Reference proteome</keyword>
<dbReference type="AlphaFoldDB" id="A0A5E4PJI5"/>